<dbReference type="Proteomes" id="UP000015442">
    <property type="component" value="Unassembled WGS sequence"/>
</dbReference>
<sequence length="52" mass="6195">MREPRSPFQSAAQHFKFFVYSKTIIERNMLRRRISTSIAFAVVIQGSIRFFQ</sequence>
<organism evidence="1 2">
    <name type="scientific">Leptospira noguchii serovar Panama str. CZ214</name>
    <dbReference type="NCBI Taxonomy" id="1001595"/>
    <lineage>
        <taxon>Bacteria</taxon>
        <taxon>Pseudomonadati</taxon>
        <taxon>Spirochaetota</taxon>
        <taxon>Spirochaetia</taxon>
        <taxon>Leptospirales</taxon>
        <taxon>Leptospiraceae</taxon>
        <taxon>Leptospira</taxon>
    </lineage>
</organism>
<proteinExistence type="predicted"/>
<reference evidence="1 2" key="1">
    <citation type="submission" date="2013-05" db="EMBL/GenBank/DDBJ databases">
        <authorList>
            <person name="Harkins D.M."/>
            <person name="Durkin A.S."/>
            <person name="Brinkac L.M."/>
            <person name="Haft D.H."/>
            <person name="Selengut J.D."/>
            <person name="Sanka R."/>
            <person name="DePew J."/>
            <person name="Purushe J."/>
            <person name="Hartskeerl R.A."/>
            <person name="Ahmed A."/>
            <person name="van der Linden H."/>
            <person name="Goris M.G.A."/>
            <person name="Vinetz J.M."/>
            <person name="Sutton G.G."/>
            <person name="Nierman W.C."/>
            <person name="Fouts D.E."/>
        </authorList>
    </citation>
    <scope>NUCLEOTIDE SEQUENCE [LARGE SCALE GENOMIC DNA]</scope>
    <source>
        <strain evidence="1 2">CZ214</strain>
    </source>
</reference>
<evidence type="ECO:0000313" key="1">
    <source>
        <dbReference type="EMBL" id="EQA72518.1"/>
    </source>
</evidence>
<dbReference type="EMBL" id="AKWY02000016">
    <property type="protein sequence ID" value="EQA72518.1"/>
    <property type="molecule type" value="Genomic_DNA"/>
</dbReference>
<dbReference type="AlphaFoldDB" id="T0FGT7"/>
<accession>T0FGT7</accession>
<evidence type="ECO:0000313" key="2">
    <source>
        <dbReference type="Proteomes" id="UP000015442"/>
    </source>
</evidence>
<comment type="caution">
    <text evidence="1">The sequence shown here is derived from an EMBL/GenBank/DDBJ whole genome shotgun (WGS) entry which is preliminary data.</text>
</comment>
<protein>
    <submittedName>
        <fullName evidence="1">Uncharacterized protein</fullName>
    </submittedName>
</protein>
<gene>
    <name evidence="1" type="ORF">LEP1GSC059_3278</name>
</gene>
<name>T0FGT7_9LEPT</name>